<evidence type="ECO:0008006" key="4">
    <source>
        <dbReference type="Google" id="ProtNLM"/>
    </source>
</evidence>
<comment type="caution">
    <text evidence="2">The sequence shown here is derived from an EMBL/GenBank/DDBJ whole genome shotgun (WGS) entry which is preliminary data.</text>
</comment>
<evidence type="ECO:0000313" key="2">
    <source>
        <dbReference type="EMBL" id="GAV87651.1"/>
    </source>
</evidence>
<dbReference type="AlphaFoldDB" id="A0A1Q3D5F3"/>
<feature type="compositionally biased region" description="Polar residues" evidence="1">
    <location>
        <begin position="93"/>
        <end position="106"/>
    </location>
</feature>
<accession>A0A1Q3D5F3</accession>
<name>A0A1Q3D5F3_CEPFO</name>
<dbReference type="EMBL" id="BDDD01004426">
    <property type="protein sequence ID" value="GAV87651.1"/>
    <property type="molecule type" value="Genomic_DNA"/>
</dbReference>
<dbReference type="InParanoid" id="A0A1Q3D5F3"/>
<sequence>MNFIVLKRYVDTYCELMHPKPEANLEPRNMNEDIQPPPLKRLPSRPAINGRKELGESTFTIRRSSTLKCGNCGGLGHNRKKCQRAHVAKKKTAPTTMGPQASSTSEPYVSRAAAAASRGFAANTKGRGNIGRGRWQQSHGVNVAAIERLNSCMAYM</sequence>
<reference evidence="3" key="1">
    <citation type="submission" date="2016-04" db="EMBL/GenBank/DDBJ databases">
        <title>Cephalotus genome sequencing.</title>
        <authorList>
            <person name="Fukushima K."/>
            <person name="Hasebe M."/>
            <person name="Fang X."/>
        </authorList>
    </citation>
    <scope>NUCLEOTIDE SEQUENCE [LARGE SCALE GENOMIC DNA]</scope>
    <source>
        <strain evidence="3">cv. St1</strain>
    </source>
</reference>
<dbReference type="OrthoDB" id="1939383at2759"/>
<dbReference type="Proteomes" id="UP000187406">
    <property type="component" value="Unassembled WGS sequence"/>
</dbReference>
<protein>
    <recommendedName>
        <fullName evidence="4">CCHC-type domain-containing protein</fullName>
    </recommendedName>
</protein>
<feature type="region of interest" description="Disordered" evidence="1">
    <location>
        <begin position="24"/>
        <end position="59"/>
    </location>
</feature>
<gene>
    <name evidence="2" type="ORF">CFOL_v3_31077</name>
</gene>
<feature type="region of interest" description="Disordered" evidence="1">
    <location>
        <begin position="84"/>
        <end position="106"/>
    </location>
</feature>
<evidence type="ECO:0000313" key="3">
    <source>
        <dbReference type="Proteomes" id="UP000187406"/>
    </source>
</evidence>
<keyword evidence="3" id="KW-1185">Reference proteome</keyword>
<evidence type="ECO:0000256" key="1">
    <source>
        <dbReference type="SAM" id="MobiDB-lite"/>
    </source>
</evidence>
<proteinExistence type="predicted"/>
<organism evidence="2 3">
    <name type="scientific">Cephalotus follicularis</name>
    <name type="common">Albany pitcher plant</name>
    <dbReference type="NCBI Taxonomy" id="3775"/>
    <lineage>
        <taxon>Eukaryota</taxon>
        <taxon>Viridiplantae</taxon>
        <taxon>Streptophyta</taxon>
        <taxon>Embryophyta</taxon>
        <taxon>Tracheophyta</taxon>
        <taxon>Spermatophyta</taxon>
        <taxon>Magnoliopsida</taxon>
        <taxon>eudicotyledons</taxon>
        <taxon>Gunneridae</taxon>
        <taxon>Pentapetalae</taxon>
        <taxon>rosids</taxon>
        <taxon>fabids</taxon>
        <taxon>Oxalidales</taxon>
        <taxon>Cephalotaceae</taxon>
        <taxon>Cephalotus</taxon>
    </lineage>
</organism>